<comment type="caution">
    <text evidence="1">The sequence shown here is derived from an EMBL/GenBank/DDBJ whole genome shotgun (WGS) entry which is preliminary data.</text>
</comment>
<accession>H7FQE3</accession>
<gene>
    <name evidence="1" type="ORF">HJ01_01403</name>
</gene>
<dbReference type="EMBL" id="AHKF01000015">
    <property type="protein sequence ID" value="EIA09497.1"/>
    <property type="molecule type" value="Genomic_DNA"/>
</dbReference>
<keyword evidence="2" id="KW-1185">Reference proteome</keyword>
<sequence length="46" mass="5331">MESGFEYQITNSNFTMLPKIVKKYRIPNKGMPIQGLKPNLILNSEF</sequence>
<organism evidence="1 2">
    <name type="scientific">Flavobacterium frigoris (strain PS1)</name>
    <dbReference type="NCBI Taxonomy" id="1086011"/>
    <lineage>
        <taxon>Bacteria</taxon>
        <taxon>Pseudomonadati</taxon>
        <taxon>Bacteroidota</taxon>
        <taxon>Flavobacteriia</taxon>
        <taxon>Flavobacteriales</taxon>
        <taxon>Flavobacteriaceae</taxon>
        <taxon>Flavobacterium</taxon>
    </lineage>
</organism>
<protein>
    <submittedName>
        <fullName evidence="1">Uncharacterized protein</fullName>
    </submittedName>
</protein>
<dbReference type="PATRIC" id="fig|1086011.3.peg.1376"/>
<name>H7FQE3_FLAFP</name>
<proteinExistence type="predicted"/>
<evidence type="ECO:0000313" key="2">
    <source>
        <dbReference type="Proteomes" id="UP000005566"/>
    </source>
</evidence>
<evidence type="ECO:0000313" key="1">
    <source>
        <dbReference type="EMBL" id="EIA09497.1"/>
    </source>
</evidence>
<reference evidence="1 2" key="1">
    <citation type="journal article" date="2014" name="Acta Crystallogr. D">
        <title>Structure-based characterization and antifreeze properties of a hyperactive ice-binding protein from the Antarctic bacterium Flavobacterium frigoris PS1.</title>
        <authorList>
            <person name="Do H."/>
            <person name="Kim S.J."/>
            <person name="Kim H.J."/>
            <person name="Lee J.H."/>
        </authorList>
    </citation>
    <scope>NUCLEOTIDE SEQUENCE [LARGE SCALE GENOMIC DNA]</scope>
    <source>
        <strain evidence="1 2">PS1</strain>
    </source>
</reference>
<dbReference type="Proteomes" id="UP000005566">
    <property type="component" value="Unassembled WGS sequence"/>
</dbReference>
<dbReference type="AlphaFoldDB" id="H7FQE3"/>
<dbReference type="STRING" id="1086011.HJ01_01403"/>